<dbReference type="AlphaFoldDB" id="A0A9X2NMY4"/>
<dbReference type="EMBL" id="JAMXQV010000048">
    <property type="protein sequence ID" value="MCR6490533.1"/>
    <property type="molecule type" value="Genomic_DNA"/>
</dbReference>
<keyword evidence="2" id="KW-1185">Reference proteome</keyword>
<gene>
    <name evidence="1" type="ORF">M8542_47800</name>
</gene>
<evidence type="ECO:0000313" key="2">
    <source>
        <dbReference type="Proteomes" id="UP001144096"/>
    </source>
</evidence>
<name>A0A9X2NMY4_9PSEU</name>
<proteinExistence type="predicted"/>
<dbReference type="RefSeq" id="WP_257927099.1">
    <property type="nucleotide sequence ID" value="NZ_JAMXQV010000048.1"/>
</dbReference>
<sequence length="164" mass="17698">MSDDFRRSVTDALARIAGIAGQAVDCVVARPDVATASADVVADICRVWAALRRVLAPPASTLLVFESALAGWKVAYVLKKQGWTLRNALVGPLAVDSSMNAIGFFFVSNHRYHFDADVIRLRYGKNPGDVVLPGVGGIVERFITATCPIDGRLLELFVHEPSFA</sequence>
<comment type="caution">
    <text evidence="1">The sequence shown here is derived from an EMBL/GenBank/DDBJ whole genome shotgun (WGS) entry which is preliminary data.</text>
</comment>
<dbReference type="Proteomes" id="UP001144096">
    <property type="component" value="Unassembled WGS sequence"/>
</dbReference>
<organism evidence="1 2">
    <name type="scientific">Amycolatopsis iheyensis</name>
    <dbReference type="NCBI Taxonomy" id="2945988"/>
    <lineage>
        <taxon>Bacteria</taxon>
        <taxon>Bacillati</taxon>
        <taxon>Actinomycetota</taxon>
        <taxon>Actinomycetes</taxon>
        <taxon>Pseudonocardiales</taxon>
        <taxon>Pseudonocardiaceae</taxon>
        <taxon>Amycolatopsis</taxon>
    </lineage>
</organism>
<evidence type="ECO:0000313" key="1">
    <source>
        <dbReference type="EMBL" id="MCR6490533.1"/>
    </source>
</evidence>
<accession>A0A9X2NMY4</accession>
<reference evidence="1" key="1">
    <citation type="submission" date="2022-06" db="EMBL/GenBank/DDBJ databases">
        <title>Amycolatopsis iheyaensis sp. nov., a new species of the genus Amycolatopsis isolated from soil in Iheya island, Japan.</title>
        <authorList>
            <person name="Ngamcharungchit C."/>
            <person name="Kanto H."/>
            <person name="Take A."/>
            <person name="Intra B."/>
            <person name="Matsumoto A."/>
            <person name="Panbangred W."/>
            <person name="Inahashi Y."/>
        </authorList>
    </citation>
    <scope>NUCLEOTIDE SEQUENCE</scope>
    <source>
        <strain evidence="1">OK19-0408</strain>
    </source>
</reference>
<protein>
    <submittedName>
        <fullName evidence="1">Uncharacterized protein</fullName>
    </submittedName>
</protein>